<reference evidence="3" key="1">
    <citation type="submission" date="2018-02" db="EMBL/GenBank/DDBJ databases">
        <authorList>
            <person name="Hausmann B."/>
        </authorList>
    </citation>
    <scope>NUCLEOTIDE SEQUENCE [LARGE SCALE GENOMIC DNA]</scope>
    <source>
        <strain evidence="3">Peat soil MAG SbF1</strain>
    </source>
</reference>
<dbReference type="Gene3D" id="3.20.20.370">
    <property type="entry name" value="Glycoside hydrolase/deacetylase"/>
    <property type="match status" value="1"/>
</dbReference>
<dbReference type="OrthoDB" id="61520at2"/>
<dbReference type="GO" id="GO:0005975">
    <property type="term" value="P:carbohydrate metabolic process"/>
    <property type="evidence" value="ECO:0007669"/>
    <property type="project" value="InterPro"/>
</dbReference>
<dbReference type="SUPFAM" id="SSF88713">
    <property type="entry name" value="Glycoside hydrolase/deacetylase"/>
    <property type="match status" value="1"/>
</dbReference>
<dbReference type="EMBL" id="OMOF01000084">
    <property type="protein sequence ID" value="SPF37162.1"/>
    <property type="molecule type" value="Genomic_DNA"/>
</dbReference>
<dbReference type="GO" id="GO:0016810">
    <property type="term" value="F:hydrolase activity, acting on carbon-nitrogen (but not peptide) bonds"/>
    <property type="evidence" value="ECO:0007669"/>
    <property type="project" value="InterPro"/>
</dbReference>
<name>A0A2U3KBW2_9FIRM</name>
<evidence type="ECO:0000259" key="1">
    <source>
        <dbReference type="PROSITE" id="PS51677"/>
    </source>
</evidence>
<dbReference type="PANTHER" id="PTHR10587">
    <property type="entry name" value="GLYCOSYL TRANSFERASE-RELATED"/>
    <property type="match status" value="1"/>
</dbReference>
<feature type="domain" description="NodB homology" evidence="1">
    <location>
        <begin position="52"/>
        <end position="228"/>
    </location>
</feature>
<dbReference type="InterPro" id="IPR050248">
    <property type="entry name" value="Polysacc_deacetylase_ArnD"/>
</dbReference>
<accession>A0A2U3KBW2</accession>
<dbReference type="Proteomes" id="UP000238916">
    <property type="component" value="Unassembled WGS sequence"/>
</dbReference>
<evidence type="ECO:0000313" key="2">
    <source>
        <dbReference type="EMBL" id="SPF37162.1"/>
    </source>
</evidence>
<sequence length="241" mass="27018">MRIYVLSRRNLAFGILFLIAVGGFFTFAHRSMTTPSLVRAPGTYYMAHTKEKVVALTFDDGPDPIDTPAVLDILKEKKAKATFFVLGQAAQSNPYLLKRLILEGHEIGNHSFKHDYQQRHLVEEMNQTDQEVFAATGTHTYFYRPPGGFVSLSQLETIKNNGHVVTLWSVDSKDWRNPGVKQIVDNVVKNVFPGAIILMHDGGYQRTQTVKALGPIIVALRAEGYRLVTLSELKTLDSDIK</sequence>
<dbReference type="InterPro" id="IPR002509">
    <property type="entry name" value="NODB_dom"/>
</dbReference>
<dbReference type="InterPro" id="IPR011330">
    <property type="entry name" value="Glyco_hydro/deAcase_b/a-brl"/>
</dbReference>
<gene>
    <name evidence="2" type="ORF">SBF1_1740010</name>
</gene>
<proteinExistence type="predicted"/>
<protein>
    <submittedName>
        <fullName evidence="2">Polysaccharide deacetylase family protein</fullName>
    </submittedName>
</protein>
<dbReference type="AlphaFoldDB" id="A0A2U3KBW2"/>
<evidence type="ECO:0000313" key="3">
    <source>
        <dbReference type="Proteomes" id="UP000238916"/>
    </source>
</evidence>
<dbReference type="CDD" id="cd10917">
    <property type="entry name" value="CE4_NodB_like_6s_7s"/>
    <property type="match status" value="1"/>
</dbReference>
<organism evidence="2 3">
    <name type="scientific">Candidatus Desulfosporosinus infrequens</name>
    <dbReference type="NCBI Taxonomy" id="2043169"/>
    <lineage>
        <taxon>Bacteria</taxon>
        <taxon>Bacillati</taxon>
        <taxon>Bacillota</taxon>
        <taxon>Clostridia</taxon>
        <taxon>Eubacteriales</taxon>
        <taxon>Desulfitobacteriaceae</taxon>
        <taxon>Desulfosporosinus</taxon>
    </lineage>
</organism>
<dbReference type="PROSITE" id="PS51677">
    <property type="entry name" value="NODB"/>
    <property type="match status" value="1"/>
</dbReference>
<dbReference type="Pfam" id="PF01522">
    <property type="entry name" value="Polysacc_deac_1"/>
    <property type="match status" value="1"/>
</dbReference>